<gene>
    <name evidence="2" type="ORF">QLQ12_13195</name>
</gene>
<reference evidence="2 3" key="1">
    <citation type="submission" date="2023-05" db="EMBL/GenBank/DDBJ databases">
        <title>Actinoplanes sp. NEAU-A12 genome sequencing.</title>
        <authorList>
            <person name="Wang Z.-S."/>
        </authorList>
    </citation>
    <scope>NUCLEOTIDE SEQUENCE [LARGE SCALE GENOMIC DNA]</scope>
    <source>
        <strain evidence="2 3">NEAU-A12</strain>
    </source>
</reference>
<sequence length="199" mass="20064">MTRNTASRMLMTLTPALLVGAVAIALVGAGRAGEASAGENPSAPDVPAAEVSPACLTDDLTGTVTGLPRPARPGAREALLSLTNTSGRACRVQGWADIALVTAPGDLVRIPTRQVGQAAGGPGILLLPQASAWSRVEWDGCVPGRANCGVGVAWQYIVDPDSTGAVADTIGVPEADQDGVAMSAMRISPLSETRAAALS</sequence>
<comment type="caution">
    <text evidence="2">The sequence shown here is derived from an EMBL/GenBank/DDBJ whole genome shotgun (WGS) entry which is preliminary data.</text>
</comment>
<organism evidence="2 3">
    <name type="scientific">Actinoplanes sandaracinus</name>
    <dbReference type="NCBI Taxonomy" id="3045177"/>
    <lineage>
        <taxon>Bacteria</taxon>
        <taxon>Bacillati</taxon>
        <taxon>Actinomycetota</taxon>
        <taxon>Actinomycetes</taxon>
        <taxon>Micromonosporales</taxon>
        <taxon>Micromonosporaceae</taxon>
        <taxon>Actinoplanes</taxon>
    </lineage>
</organism>
<evidence type="ECO:0000313" key="3">
    <source>
        <dbReference type="Proteomes" id="UP001241758"/>
    </source>
</evidence>
<evidence type="ECO:0000259" key="1">
    <source>
        <dbReference type="Pfam" id="PF14016"/>
    </source>
</evidence>
<dbReference type="EMBL" id="JASCTH010000007">
    <property type="protein sequence ID" value="MDI6099553.1"/>
    <property type="molecule type" value="Genomic_DNA"/>
</dbReference>
<evidence type="ECO:0000313" key="2">
    <source>
        <dbReference type="EMBL" id="MDI6099553.1"/>
    </source>
</evidence>
<dbReference type="Proteomes" id="UP001241758">
    <property type="component" value="Unassembled WGS sequence"/>
</dbReference>
<accession>A0ABT6WIJ4</accession>
<dbReference type="Pfam" id="PF14016">
    <property type="entry name" value="DUF4232"/>
    <property type="match status" value="1"/>
</dbReference>
<proteinExistence type="predicted"/>
<dbReference type="InterPro" id="IPR025326">
    <property type="entry name" value="DUF4232"/>
</dbReference>
<dbReference type="RefSeq" id="WP_282759796.1">
    <property type="nucleotide sequence ID" value="NZ_JASCTH010000007.1"/>
</dbReference>
<keyword evidence="3" id="KW-1185">Reference proteome</keyword>
<protein>
    <submittedName>
        <fullName evidence="2">DUF4232 domain-containing protein</fullName>
    </submittedName>
</protein>
<name>A0ABT6WIJ4_9ACTN</name>
<feature type="domain" description="DUF4232" evidence="1">
    <location>
        <begin position="55"/>
        <end position="169"/>
    </location>
</feature>